<dbReference type="Pfam" id="PF20629">
    <property type="entry name" value="GD_AH_C"/>
    <property type="match status" value="1"/>
</dbReference>
<accession>A0ABT5HRM5</accession>
<dbReference type="Gene3D" id="2.30.130.110">
    <property type="match status" value="1"/>
</dbReference>
<proteinExistence type="inferred from homology"/>
<dbReference type="SMART" id="SM00858">
    <property type="entry name" value="SAF"/>
    <property type="match status" value="1"/>
</dbReference>
<protein>
    <submittedName>
        <fullName evidence="4">Altronate dehydratase family protein</fullName>
    </submittedName>
</protein>
<dbReference type="Pfam" id="PF04295">
    <property type="entry name" value="GD_AH_second"/>
    <property type="match status" value="1"/>
</dbReference>
<evidence type="ECO:0000313" key="5">
    <source>
        <dbReference type="Proteomes" id="UP001214854"/>
    </source>
</evidence>
<name>A0ABT5HRM5_9CAUL</name>
<evidence type="ECO:0000313" key="4">
    <source>
        <dbReference type="EMBL" id="MDC7682720.1"/>
    </source>
</evidence>
<feature type="domain" description="SAF" evidence="3">
    <location>
        <begin position="11"/>
        <end position="82"/>
    </location>
</feature>
<gene>
    <name evidence="4" type="ORF">PQU92_05495</name>
</gene>
<dbReference type="InterPro" id="IPR052172">
    <property type="entry name" value="UxaA_altronate/galactarate_dh"/>
</dbReference>
<comment type="caution">
    <text evidence="4">The sequence shown here is derived from an EMBL/GenBank/DDBJ whole genome shotgun (WGS) entry which is preliminary data.</text>
</comment>
<dbReference type="InterPro" id="IPR007392">
    <property type="entry name" value="GD_AH_second"/>
</dbReference>
<dbReference type="Pfam" id="PF08666">
    <property type="entry name" value="SAF"/>
    <property type="match status" value="1"/>
</dbReference>
<dbReference type="PANTHER" id="PTHR30536">
    <property type="entry name" value="ALTRONATE/GALACTARATE DEHYDRATASE"/>
    <property type="match status" value="1"/>
</dbReference>
<evidence type="ECO:0000256" key="1">
    <source>
        <dbReference type="ARBA" id="ARBA00010986"/>
    </source>
</evidence>
<dbReference type="InterPro" id="IPR013974">
    <property type="entry name" value="SAF"/>
</dbReference>
<dbReference type="InterPro" id="IPR044144">
    <property type="entry name" value="SAF_UxaA/GarD"/>
</dbReference>
<keyword evidence="2" id="KW-0456">Lyase</keyword>
<dbReference type="PANTHER" id="PTHR30536:SF5">
    <property type="entry name" value="ALTRONATE DEHYDRATASE"/>
    <property type="match status" value="1"/>
</dbReference>
<organism evidence="4 5">
    <name type="scientific">Asticcacaulis aquaticus</name>
    <dbReference type="NCBI Taxonomy" id="2984212"/>
    <lineage>
        <taxon>Bacteria</taxon>
        <taxon>Pseudomonadati</taxon>
        <taxon>Pseudomonadota</taxon>
        <taxon>Alphaproteobacteria</taxon>
        <taxon>Caulobacterales</taxon>
        <taxon>Caulobacteraceae</taxon>
        <taxon>Asticcacaulis</taxon>
    </lineage>
</organism>
<reference evidence="4 5" key="1">
    <citation type="submission" date="2023-01" db="EMBL/GenBank/DDBJ databases">
        <title>Novel species of the genus Asticcacaulis isolated from rivers.</title>
        <authorList>
            <person name="Lu H."/>
        </authorList>
    </citation>
    <scope>NUCLEOTIDE SEQUENCE [LARGE SCALE GENOMIC DNA]</scope>
    <source>
        <strain evidence="4 5">BYS171W</strain>
    </source>
</reference>
<dbReference type="EMBL" id="JAQQKX010000003">
    <property type="protein sequence ID" value="MDC7682720.1"/>
    <property type="molecule type" value="Genomic_DNA"/>
</dbReference>
<dbReference type="CDD" id="cd11613">
    <property type="entry name" value="SAF_AH_GD"/>
    <property type="match status" value="1"/>
</dbReference>
<dbReference type="InterPro" id="IPR048332">
    <property type="entry name" value="GD_AH_C"/>
</dbReference>
<keyword evidence="5" id="KW-1185">Reference proteome</keyword>
<comment type="similarity">
    <text evidence="1">Belongs to the UxaA family.</text>
</comment>
<sequence>MSRYVRVHSTDHVAIAVEPLSAGEVLRFGDLTVTLATDIPKGHKIALYDIAPGQEVLKFGFVIGKAIAPIAAGEHIHTHNLATALSGVEDYAYLPEPAEGPGSHPDSRTFMGYRRADGRVGIRNEIWILCTVGCVARTSERLAKVASERFKGRVDGVYALTHPLGCSQLGDDLSHTRKLLAALASHPNAGGVLIVGLGCENNQLTALLDEIQGRSPDRLKYFAAQMVDDEHEAGLEALEELVAVVEKDQRELCHVSDLAIGVKCGGSDGFSGLTANPLVGRVADTVAQAGGMSIMTEIPEVFGAERILMARAKDENVFHEIVDVVNDFKQYFLDNNQPVFENPSPGNKAGGITTLEEKSLGAVQKGGLSQLTEVLRYGERASQPGLSLLEAPGNDAVSSTALTAAGAVIVLFTTGRGTPLGFPAPTLKIASNTALAEKKPHWIDFNAGQALEGKTLDETADDLMDLILRVASGQQSNNEKNEEREIAIWKNGVTL</sequence>
<evidence type="ECO:0000256" key="2">
    <source>
        <dbReference type="ARBA" id="ARBA00023239"/>
    </source>
</evidence>
<evidence type="ECO:0000259" key="3">
    <source>
        <dbReference type="SMART" id="SM00858"/>
    </source>
</evidence>
<dbReference type="Proteomes" id="UP001214854">
    <property type="component" value="Unassembled WGS sequence"/>
</dbReference>